<keyword evidence="2" id="KW-1185">Reference proteome</keyword>
<gene>
    <name evidence="1" type="ORF">BDZ94DRAFT_348121</name>
</gene>
<evidence type="ECO:0000313" key="1">
    <source>
        <dbReference type="EMBL" id="KAF9465499.1"/>
    </source>
</evidence>
<protein>
    <submittedName>
        <fullName evidence="1">Uncharacterized protein</fullName>
    </submittedName>
</protein>
<proteinExistence type="predicted"/>
<sequence>MDKAFFVAVLCAICLGGYRIYHGSPYIYDEQIIKEFRETEIYHALRMHRRMLGPKAVLDGVTSRPFIRF</sequence>
<name>A0A9P5YA50_9AGAR</name>
<organism evidence="1 2">
    <name type="scientific">Collybia nuda</name>
    <dbReference type="NCBI Taxonomy" id="64659"/>
    <lineage>
        <taxon>Eukaryota</taxon>
        <taxon>Fungi</taxon>
        <taxon>Dikarya</taxon>
        <taxon>Basidiomycota</taxon>
        <taxon>Agaricomycotina</taxon>
        <taxon>Agaricomycetes</taxon>
        <taxon>Agaricomycetidae</taxon>
        <taxon>Agaricales</taxon>
        <taxon>Tricholomatineae</taxon>
        <taxon>Clitocybaceae</taxon>
        <taxon>Collybia</taxon>
    </lineage>
</organism>
<dbReference type="Proteomes" id="UP000807353">
    <property type="component" value="Unassembled WGS sequence"/>
</dbReference>
<comment type="caution">
    <text evidence="1">The sequence shown here is derived from an EMBL/GenBank/DDBJ whole genome shotgun (WGS) entry which is preliminary data.</text>
</comment>
<accession>A0A9P5YA50</accession>
<evidence type="ECO:0000313" key="2">
    <source>
        <dbReference type="Proteomes" id="UP000807353"/>
    </source>
</evidence>
<reference evidence="1" key="1">
    <citation type="submission" date="2020-11" db="EMBL/GenBank/DDBJ databases">
        <authorList>
            <consortium name="DOE Joint Genome Institute"/>
            <person name="Ahrendt S."/>
            <person name="Riley R."/>
            <person name="Andreopoulos W."/>
            <person name="Labutti K."/>
            <person name="Pangilinan J."/>
            <person name="Ruiz-Duenas F.J."/>
            <person name="Barrasa J.M."/>
            <person name="Sanchez-Garcia M."/>
            <person name="Camarero S."/>
            <person name="Miyauchi S."/>
            <person name="Serrano A."/>
            <person name="Linde D."/>
            <person name="Babiker R."/>
            <person name="Drula E."/>
            <person name="Ayuso-Fernandez I."/>
            <person name="Pacheco R."/>
            <person name="Padilla G."/>
            <person name="Ferreira P."/>
            <person name="Barriuso J."/>
            <person name="Kellner H."/>
            <person name="Castanera R."/>
            <person name="Alfaro M."/>
            <person name="Ramirez L."/>
            <person name="Pisabarro A.G."/>
            <person name="Kuo A."/>
            <person name="Tritt A."/>
            <person name="Lipzen A."/>
            <person name="He G."/>
            <person name="Yan M."/>
            <person name="Ng V."/>
            <person name="Cullen D."/>
            <person name="Martin F."/>
            <person name="Rosso M.-N."/>
            <person name="Henrissat B."/>
            <person name="Hibbett D."/>
            <person name="Martinez A.T."/>
            <person name="Grigoriev I.V."/>
        </authorList>
    </citation>
    <scope>NUCLEOTIDE SEQUENCE</scope>
    <source>
        <strain evidence="1">CBS 247.69</strain>
    </source>
</reference>
<dbReference type="EMBL" id="MU150247">
    <property type="protein sequence ID" value="KAF9465499.1"/>
    <property type="molecule type" value="Genomic_DNA"/>
</dbReference>
<dbReference type="AlphaFoldDB" id="A0A9P5YA50"/>